<gene>
    <name evidence="1" type="ORF">NZ698_12105</name>
</gene>
<reference evidence="2" key="1">
    <citation type="submission" date="2023-07" db="EMBL/GenBank/DDBJ databases">
        <title>Chryseobacterium sp. strain PBS4-4 Genome sequencing and assembly.</title>
        <authorList>
            <person name="Jung Y."/>
        </authorList>
    </citation>
    <scope>NUCLEOTIDE SEQUENCE [LARGE SCALE GENOMIC DNA]</scope>
    <source>
        <strain evidence="2">PBS4-4</strain>
    </source>
</reference>
<comment type="caution">
    <text evidence="1">The sequence shown here is derived from an EMBL/GenBank/DDBJ whole genome shotgun (WGS) entry which is preliminary data.</text>
</comment>
<evidence type="ECO:0000313" key="1">
    <source>
        <dbReference type="EMBL" id="MCU7617943.1"/>
    </source>
</evidence>
<evidence type="ECO:0000313" key="2">
    <source>
        <dbReference type="Proteomes" id="UP001208649"/>
    </source>
</evidence>
<proteinExistence type="predicted"/>
<dbReference type="RefSeq" id="WP_263003370.1">
    <property type="nucleotide sequence ID" value="NZ_JAOTEM010000002.1"/>
</dbReference>
<name>A0ABT2W6U6_9FLAO</name>
<dbReference type="EMBL" id="JAOTEM010000002">
    <property type="protein sequence ID" value="MCU7617943.1"/>
    <property type="molecule type" value="Genomic_DNA"/>
</dbReference>
<protein>
    <submittedName>
        <fullName evidence="1">Helix-turn-helix domain-containing protein</fullName>
    </submittedName>
</protein>
<sequence>MPDYINIYNDLIIDKFPDKLNTREIKNFLSKKEPTHLDIIQINDFIYNSQSPIPSNQRLKCYDKKSILRILKYQKENELSNSFISLKYRLSRNTVAQWKKWFASEV</sequence>
<keyword evidence="2" id="KW-1185">Reference proteome</keyword>
<accession>A0ABT2W6U6</accession>
<organism evidence="1 2">
    <name type="scientific">Chryseobacterium edaphi</name>
    <dbReference type="NCBI Taxonomy" id="2976532"/>
    <lineage>
        <taxon>Bacteria</taxon>
        <taxon>Pseudomonadati</taxon>
        <taxon>Bacteroidota</taxon>
        <taxon>Flavobacteriia</taxon>
        <taxon>Flavobacteriales</taxon>
        <taxon>Weeksellaceae</taxon>
        <taxon>Chryseobacterium group</taxon>
        <taxon>Chryseobacterium</taxon>
    </lineage>
</organism>
<dbReference type="Proteomes" id="UP001208649">
    <property type="component" value="Unassembled WGS sequence"/>
</dbReference>